<accession>A0A9X7ZH26</accession>
<name>A0A9X7ZH26_9MYCO</name>
<evidence type="ECO:0000259" key="3">
    <source>
        <dbReference type="PROSITE" id="PS50977"/>
    </source>
</evidence>
<dbReference type="RefSeq" id="WP_220695699.1">
    <property type="nucleotide sequence ID" value="NZ_CP080997.1"/>
</dbReference>
<feature type="domain" description="HTH tetR-type" evidence="3">
    <location>
        <begin position="21"/>
        <end position="81"/>
    </location>
</feature>
<dbReference type="GO" id="GO:0000976">
    <property type="term" value="F:transcription cis-regulatory region binding"/>
    <property type="evidence" value="ECO:0007669"/>
    <property type="project" value="TreeGrafter"/>
</dbReference>
<dbReference type="InterPro" id="IPR001647">
    <property type="entry name" value="HTH_TetR"/>
</dbReference>
<dbReference type="PRINTS" id="PR00455">
    <property type="entry name" value="HTHTETR"/>
</dbReference>
<dbReference type="Proteomes" id="UP000825008">
    <property type="component" value="Chromosome"/>
</dbReference>
<dbReference type="PANTHER" id="PTHR30055">
    <property type="entry name" value="HTH-TYPE TRANSCRIPTIONAL REGULATOR RUTR"/>
    <property type="match status" value="1"/>
</dbReference>
<dbReference type="KEGG" id="mher:K3U94_04350"/>
<gene>
    <name evidence="4" type="ORF">K3U94_04350</name>
</gene>
<reference evidence="4" key="1">
    <citation type="submission" date="2021-08" db="EMBL/GenBank/DDBJ databases">
        <title>Whole genome sequencing of non-tuberculosis mycobacteria type-strains.</title>
        <authorList>
            <person name="Igarashi Y."/>
            <person name="Osugi A."/>
            <person name="Mitarai S."/>
        </authorList>
    </citation>
    <scope>NUCLEOTIDE SEQUENCE</scope>
    <source>
        <strain evidence="4">JCM 30995</strain>
    </source>
</reference>
<protein>
    <submittedName>
        <fullName evidence="4">TetR/AcrR family transcriptional regulator</fullName>
    </submittedName>
</protein>
<evidence type="ECO:0000256" key="1">
    <source>
        <dbReference type="ARBA" id="ARBA00023125"/>
    </source>
</evidence>
<proteinExistence type="predicted"/>
<dbReference type="EMBL" id="CP080997">
    <property type="protein sequence ID" value="QZA08540.1"/>
    <property type="molecule type" value="Genomic_DNA"/>
</dbReference>
<evidence type="ECO:0000256" key="2">
    <source>
        <dbReference type="PROSITE-ProRule" id="PRU00335"/>
    </source>
</evidence>
<dbReference type="PROSITE" id="PS50977">
    <property type="entry name" value="HTH_TETR_2"/>
    <property type="match status" value="1"/>
</dbReference>
<dbReference type="InterPro" id="IPR050109">
    <property type="entry name" value="HTH-type_TetR-like_transc_reg"/>
</dbReference>
<keyword evidence="1 2" id="KW-0238">DNA-binding</keyword>
<dbReference type="GO" id="GO:0003700">
    <property type="term" value="F:DNA-binding transcription factor activity"/>
    <property type="evidence" value="ECO:0007669"/>
    <property type="project" value="TreeGrafter"/>
</dbReference>
<organism evidence="4 5">
    <name type="scientific">Mycolicibacter heraklionensis</name>
    <dbReference type="NCBI Taxonomy" id="512402"/>
    <lineage>
        <taxon>Bacteria</taxon>
        <taxon>Bacillati</taxon>
        <taxon>Actinomycetota</taxon>
        <taxon>Actinomycetes</taxon>
        <taxon>Mycobacteriales</taxon>
        <taxon>Mycobacteriaceae</taxon>
        <taxon>Mycolicibacter</taxon>
    </lineage>
</organism>
<dbReference type="InterPro" id="IPR009057">
    <property type="entry name" value="Homeodomain-like_sf"/>
</dbReference>
<sequence>MAEEVKPRRQYRSAARTRQREATRAAIIDAATAGFIENGYATTTIAQIAARAQVSPETVYAVFGTKRDVLRAVVEQASTGAPSTEAWRTGDWLTRVKAEPDQRRRLELITDATRDVLRRVAPIDEIVRSVAASDPEIAELQSELERRRRNDLRGLVQLLAEAGPLRVSVDHAVDLWWALGHSTGPYRSLTVDRGWSHRRARAAIIDVVARALLADA</sequence>
<evidence type="ECO:0000313" key="4">
    <source>
        <dbReference type="EMBL" id="QZA08540.1"/>
    </source>
</evidence>
<dbReference type="AlphaFoldDB" id="A0A9X7ZH26"/>
<evidence type="ECO:0000313" key="5">
    <source>
        <dbReference type="Proteomes" id="UP000825008"/>
    </source>
</evidence>
<dbReference type="PANTHER" id="PTHR30055:SF223">
    <property type="entry name" value="HTH-TYPE TRANSCRIPTIONAL REGULATOR UIDR"/>
    <property type="match status" value="1"/>
</dbReference>
<feature type="DNA-binding region" description="H-T-H motif" evidence="2">
    <location>
        <begin position="44"/>
        <end position="63"/>
    </location>
</feature>
<dbReference type="SUPFAM" id="SSF46689">
    <property type="entry name" value="Homeodomain-like"/>
    <property type="match status" value="1"/>
</dbReference>
<dbReference type="Gene3D" id="1.10.357.10">
    <property type="entry name" value="Tetracycline Repressor, domain 2"/>
    <property type="match status" value="1"/>
</dbReference>
<dbReference type="Pfam" id="PF00440">
    <property type="entry name" value="TetR_N"/>
    <property type="match status" value="1"/>
</dbReference>